<keyword evidence="4 6" id="KW-0808">Transferase</keyword>
<proteinExistence type="inferred from homology"/>
<evidence type="ECO:0000313" key="7">
    <source>
        <dbReference type="Proteomes" id="UP000656384"/>
    </source>
</evidence>
<dbReference type="PANTHER" id="PTHR11548:SF9">
    <property type="entry name" value="THYMIDYLATE SYNTHASE"/>
    <property type="match status" value="1"/>
</dbReference>
<evidence type="ECO:0000256" key="4">
    <source>
        <dbReference type="ARBA" id="ARBA00022679"/>
    </source>
</evidence>
<dbReference type="PRINTS" id="PR00108">
    <property type="entry name" value="THYMDSNTHASE"/>
</dbReference>
<gene>
    <name evidence="6" type="ORF">EVB68_055</name>
</gene>
<dbReference type="EC" id="2.1.1.45" evidence="2"/>
<dbReference type="EMBL" id="MN988497">
    <property type="protein sequence ID" value="QIG68792.1"/>
    <property type="molecule type" value="Genomic_DNA"/>
</dbReference>
<reference evidence="6" key="1">
    <citation type="submission" date="2020-01" db="EMBL/GenBank/DDBJ databases">
        <title>Patterns of diversity and host range of bacteriophage communities associated with bean-nodulatin bacteria.</title>
        <authorList>
            <person name="Vann Cauwenberghe J."/>
            <person name="Santamaria R.I."/>
            <person name="Bustos P."/>
            <person name="Juarez S."/>
            <person name="Gonzalez V."/>
        </authorList>
    </citation>
    <scope>NUCLEOTIDE SEQUENCE</scope>
</reference>
<keyword evidence="3 6" id="KW-0489">Methyltransferase</keyword>
<dbReference type="InterPro" id="IPR045097">
    <property type="entry name" value="Thymidate_synth/dCMP_Mease"/>
</dbReference>
<dbReference type="GO" id="GO:0004799">
    <property type="term" value="F:thymidylate synthase activity"/>
    <property type="evidence" value="ECO:0007669"/>
    <property type="project" value="UniProtKB-EC"/>
</dbReference>
<dbReference type="Proteomes" id="UP000656384">
    <property type="component" value="Segment"/>
</dbReference>
<dbReference type="CDD" id="cd00351">
    <property type="entry name" value="TS_Pyrimidine_HMase"/>
    <property type="match status" value="1"/>
</dbReference>
<evidence type="ECO:0000256" key="2">
    <source>
        <dbReference type="ARBA" id="ARBA00011947"/>
    </source>
</evidence>
<protein>
    <recommendedName>
        <fullName evidence="2">thymidylate synthase</fullName>
        <ecNumber evidence="2">2.1.1.45</ecNumber>
    </recommendedName>
</protein>
<accession>A0A7S5QZB2</accession>
<dbReference type="SUPFAM" id="SSF55831">
    <property type="entry name" value="Thymidylate synthase/dCMP hydroxymethylase"/>
    <property type="match status" value="1"/>
</dbReference>
<dbReference type="PANTHER" id="PTHR11548">
    <property type="entry name" value="THYMIDYLATE SYNTHASE 1"/>
    <property type="match status" value="1"/>
</dbReference>
<dbReference type="InterPro" id="IPR023451">
    <property type="entry name" value="Thymidate_synth/dCMP_Mease_dom"/>
</dbReference>
<sequence length="270" mass="30593">MKQYLDLINLVLHQGTKKGDRTGTGTIDYFSPPSIELHLGDGFPLLTTKKLPFRLIAEETLWFLSGSTNNNDLVEKDVHIWDEWADPITGSLGPIYGHQWRRCEGVDVEGNAVEIDQIQNLINDLRNNPESRRLIVDSWDVINLKHMALTPCHCLFQCNVINGQLDLKMYQRSADLFLGVPFNIASYALLTHMLAQVAGVEPGRLIITYGSAHIYLNHVEQIKEQLTRVPLPLPKLVMDDSVKEINDFTMESFRLEGYQSHARIQGDVSV</sequence>
<evidence type="ECO:0000313" key="6">
    <source>
        <dbReference type="EMBL" id="QIG68792.1"/>
    </source>
</evidence>
<keyword evidence="7" id="KW-1185">Reference proteome</keyword>
<dbReference type="Pfam" id="PF00303">
    <property type="entry name" value="Thymidylat_synt"/>
    <property type="match status" value="1"/>
</dbReference>
<dbReference type="GO" id="GO:0006231">
    <property type="term" value="P:dTMP biosynthetic process"/>
    <property type="evidence" value="ECO:0007669"/>
    <property type="project" value="InterPro"/>
</dbReference>
<dbReference type="HAMAP" id="MF_00008">
    <property type="entry name" value="Thymidy_synth_bact"/>
    <property type="match status" value="1"/>
</dbReference>
<feature type="domain" description="Thymidylate synthase/dCMP hydroxymethylase" evidence="5">
    <location>
        <begin position="2"/>
        <end position="270"/>
    </location>
</feature>
<comment type="similarity">
    <text evidence="1">Belongs to the thymidylate synthase family.</text>
</comment>
<name>A0A7S5QZB2_9CAUD</name>
<evidence type="ECO:0000256" key="3">
    <source>
        <dbReference type="ARBA" id="ARBA00022603"/>
    </source>
</evidence>
<dbReference type="InterPro" id="IPR000398">
    <property type="entry name" value="Thymidylate_synthase"/>
</dbReference>
<dbReference type="NCBIfam" id="TIGR03284">
    <property type="entry name" value="thym_sym"/>
    <property type="match status" value="1"/>
</dbReference>
<dbReference type="InterPro" id="IPR036926">
    <property type="entry name" value="Thymidate_synth/dCMP_Mease_sf"/>
</dbReference>
<evidence type="ECO:0000259" key="5">
    <source>
        <dbReference type="Pfam" id="PF00303"/>
    </source>
</evidence>
<organism evidence="6 7">
    <name type="scientific">Rhizobium phage RHph_Y2_6</name>
    <dbReference type="NCBI Taxonomy" id="2509576"/>
    <lineage>
        <taxon>Viruses</taxon>
        <taxon>Duplodnaviria</taxon>
        <taxon>Heunggongvirae</taxon>
        <taxon>Uroviricota</taxon>
        <taxon>Caudoviricetes</taxon>
        <taxon>Schitoviridae</taxon>
        <taxon>Demetervirinae</taxon>
        <taxon>Acanvirus</taxon>
        <taxon>Acanvirus Y26</taxon>
    </lineage>
</organism>
<evidence type="ECO:0000256" key="1">
    <source>
        <dbReference type="ARBA" id="ARBA00009972"/>
    </source>
</evidence>
<dbReference type="Gene3D" id="3.30.572.10">
    <property type="entry name" value="Thymidylate synthase/dCMP hydroxymethylase domain"/>
    <property type="match status" value="1"/>
</dbReference>
<dbReference type="NCBIfam" id="NF002497">
    <property type="entry name" value="PRK01827.1-3"/>
    <property type="match status" value="1"/>
</dbReference>
<dbReference type="GO" id="GO:0032259">
    <property type="term" value="P:methylation"/>
    <property type="evidence" value="ECO:0007669"/>
    <property type="project" value="UniProtKB-KW"/>
</dbReference>